<dbReference type="InterPro" id="IPR013751">
    <property type="entry name" value="ACP_syn_III_N"/>
</dbReference>
<feature type="domain" description="Beta-ketoacyl-[acyl-carrier-protein] synthase III N-terminal" evidence="11">
    <location>
        <begin position="109"/>
        <end position="185"/>
    </location>
</feature>
<dbReference type="Proteomes" id="UP000664357">
    <property type="component" value="Unassembled WGS sequence"/>
</dbReference>
<comment type="pathway">
    <text evidence="9">Lipid metabolism; fatty acid biosynthesis.</text>
</comment>
<dbReference type="Pfam" id="PF08545">
    <property type="entry name" value="ACP_syn_III"/>
    <property type="match status" value="1"/>
</dbReference>
<dbReference type="EMBL" id="JAFREL020000006">
    <property type="protein sequence ID" value="MEO1772804.1"/>
    <property type="molecule type" value="Genomic_DNA"/>
</dbReference>
<name>A0ABV0EVZ5_9ENTE</name>
<protein>
    <recommendedName>
        <fullName evidence="9">Beta-ketoacyl-[acyl-carrier-protein] synthase III</fullName>
        <shortName evidence="9">Beta-ketoacyl-ACP synthase III</shortName>
        <shortName evidence="9">KAS III</shortName>
        <ecNumber evidence="9">2.3.1.180</ecNumber>
    </recommendedName>
    <alternativeName>
        <fullName evidence="9">3-oxoacyl-[acyl-carrier-protein] synthase 3</fullName>
    </alternativeName>
    <alternativeName>
        <fullName evidence="9">3-oxoacyl-[acyl-carrier-protein] synthase III</fullName>
    </alternativeName>
</protein>
<feature type="region of interest" description="ACP-binding" evidence="9">
    <location>
        <begin position="246"/>
        <end position="250"/>
    </location>
</feature>
<keyword evidence="6 9" id="KW-0275">Fatty acid biosynthesis</keyword>
<comment type="domain">
    <text evidence="9">The last Arg residue of the ACP-binding site is essential for the weak association between ACP/AcpP and FabH.</text>
</comment>
<evidence type="ECO:0000256" key="8">
    <source>
        <dbReference type="ARBA" id="ARBA00023315"/>
    </source>
</evidence>
<comment type="caution">
    <text evidence="12">The sequence shown here is derived from an EMBL/GenBank/DDBJ whole genome shotgun (WGS) entry which is preliminary data.</text>
</comment>
<dbReference type="NCBIfam" id="TIGR00747">
    <property type="entry name" value="fabH"/>
    <property type="match status" value="1"/>
</dbReference>
<dbReference type="HAMAP" id="MF_01815">
    <property type="entry name" value="FabH"/>
    <property type="match status" value="1"/>
</dbReference>
<evidence type="ECO:0000313" key="12">
    <source>
        <dbReference type="EMBL" id="MEO1772804.1"/>
    </source>
</evidence>
<dbReference type="CDD" id="cd00830">
    <property type="entry name" value="KAS_III"/>
    <property type="match status" value="1"/>
</dbReference>
<comment type="subcellular location">
    <subcellularLocation>
        <location evidence="9">Cytoplasm</location>
    </subcellularLocation>
</comment>
<evidence type="ECO:0000256" key="4">
    <source>
        <dbReference type="ARBA" id="ARBA00022832"/>
    </source>
</evidence>
<dbReference type="Gene3D" id="3.40.47.10">
    <property type="match status" value="1"/>
</dbReference>
<keyword evidence="9" id="KW-0963">Cytoplasm</keyword>
<dbReference type="EC" id="2.3.1.180" evidence="9"/>
<organism evidence="12 13">
    <name type="scientific">Candidatus Enterococcus ferrettii</name>
    <dbReference type="NCBI Taxonomy" id="2815324"/>
    <lineage>
        <taxon>Bacteria</taxon>
        <taxon>Bacillati</taxon>
        <taxon>Bacillota</taxon>
        <taxon>Bacilli</taxon>
        <taxon>Lactobacillales</taxon>
        <taxon>Enterococcaceae</taxon>
        <taxon>Enterococcus</taxon>
    </lineage>
</organism>
<keyword evidence="5 9" id="KW-0443">Lipid metabolism</keyword>
<dbReference type="RefSeq" id="WP_207702294.1">
    <property type="nucleotide sequence ID" value="NZ_JAFREL020000006.1"/>
</dbReference>
<evidence type="ECO:0000313" key="13">
    <source>
        <dbReference type="Proteomes" id="UP000664357"/>
    </source>
</evidence>
<evidence type="ECO:0000256" key="3">
    <source>
        <dbReference type="ARBA" id="ARBA00022679"/>
    </source>
</evidence>
<dbReference type="InterPro" id="IPR013747">
    <property type="entry name" value="ACP_syn_III_C"/>
</dbReference>
<evidence type="ECO:0000259" key="11">
    <source>
        <dbReference type="Pfam" id="PF08545"/>
    </source>
</evidence>
<keyword evidence="2 9" id="KW-0444">Lipid biosynthesis</keyword>
<feature type="active site" evidence="9">
    <location>
        <position position="245"/>
    </location>
</feature>
<dbReference type="PANTHER" id="PTHR43091:SF1">
    <property type="entry name" value="BETA-KETOACYL-[ACYL-CARRIER-PROTEIN] SYNTHASE III, CHLOROPLASTIC"/>
    <property type="match status" value="1"/>
</dbReference>
<evidence type="ECO:0000256" key="9">
    <source>
        <dbReference type="HAMAP-Rule" id="MF_01815"/>
    </source>
</evidence>
<keyword evidence="8 9" id="KW-0012">Acyltransferase</keyword>
<feature type="active site" evidence="9">
    <location>
        <position position="275"/>
    </location>
</feature>
<evidence type="ECO:0000256" key="2">
    <source>
        <dbReference type="ARBA" id="ARBA00022516"/>
    </source>
</evidence>
<feature type="active site" evidence="9">
    <location>
        <position position="115"/>
    </location>
</feature>
<proteinExistence type="inferred from homology"/>
<feature type="domain" description="Beta-ketoacyl-[acyl-carrier-protein] synthase III C-terminal" evidence="10">
    <location>
        <begin position="235"/>
        <end position="319"/>
    </location>
</feature>
<dbReference type="InterPro" id="IPR016039">
    <property type="entry name" value="Thiolase-like"/>
</dbReference>
<dbReference type="NCBIfam" id="NF006829">
    <property type="entry name" value="PRK09352.1"/>
    <property type="match status" value="1"/>
</dbReference>
<keyword evidence="13" id="KW-1185">Reference proteome</keyword>
<dbReference type="SUPFAM" id="SSF53901">
    <property type="entry name" value="Thiolase-like"/>
    <property type="match status" value="1"/>
</dbReference>
<comment type="function">
    <text evidence="9">Catalyzes the condensation reaction of fatty acid synthesis by the addition to an acyl acceptor of two carbons from malonyl-ACP. Catalyzes the first condensation reaction which initiates fatty acid synthesis and may therefore play a role in governing the total rate of fatty acid production. Possesses both acetoacetyl-ACP synthase and acetyl transacylase activities. Its substrate specificity determines the biosynthesis of branched-chain and/or straight-chain of fatty acids.</text>
</comment>
<keyword evidence="7 9" id="KW-0511">Multifunctional enzyme</keyword>
<evidence type="ECO:0000256" key="5">
    <source>
        <dbReference type="ARBA" id="ARBA00023098"/>
    </source>
</evidence>
<dbReference type="Pfam" id="PF08541">
    <property type="entry name" value="ACP_syn_III_C"/>
    <property type="match status" value="1"/>
</dbReference>
<gene>
    <name evidence="9" type="primary">fabH</name>
    <name evidence="12" type="ORF">JZO67_004787</name>
</gene>
<keyword evidence="3 9" id="KW-0808">Transferase</keyword>
<sequence>MSIDQYGKITATARYLPNKIVTNDELAQWMDTSDEWIQSRTGIKQRHIAEEENTSDLCTEVAQKLLAKAQLDASSLDFIIVATMSPDYSSPSVACQVQGRIGARQAMAFDLTAACAGFVYALATGENFIRTGLKRGIVIGGEKTSKLINWEDRSTAVLFGDGAAGVLLEAENKPSIIRQMLRADGERANSLVAGFRPTKTKFYQDDDQSGLTMDGRGIWNFALNDVVEDLQAFVGEDPIDLYLFHQANRRIIEKMAKKLKEPIEKFPMNLTNYGNTSAASIPILLDELVEADIIHLNGSQKVVLTGYGGGLAWGNLLLEL</sequence>
<dbReference type="InterPro" id="IPR004655">
    <property type="entry name" value="FabH"/>
</dbReference>
<keyword evidence="4 9" id="KW-0276">Fatty acid metabolism</keyword>
<evidence type="ECO:0000256" key="7">
    <source>
        <dbReference type="ARBA" id="ARBA00023268"/>
    </source>
</evidence>
<dbReference type="PANTHER" id="PTHR43091">
    <property type="entry name" value="3-OXOACYL-[ACYL-CARRIER-PROTEIN] SYNTHASE"/>
    <property type="match status" value="1"/>
</dbReference>
<comment type="similarity">
    <text evidence="1 9">Belongs to the thiolase-like superfamily. FabH family.</text>
</comment>
<comment type="subunit">
    <text evidence="9">Homodimer.</text>
</comment>
<comment type="catalytic activity">
    <reaction evidence="9">
        <text>malonyl-[ACP] + acetyl-CoA + H(+) = 3-oxobutanoyl-[ACP] + CO2 + CoA</text>
        <dbReference type="Rhea" id="RHEA:12080"/>
        <dbReference type="Rhea" id="RHEA-COMP:9623"/>
        <dbReference type="Rhea" id="RHEA-COMP:9625"/>
        <dbReference type="ChEBI" id="CHEBI:15378"/>
        <dbReference type="ChEBI" id="CHEBI:16526"/>
        <dbReference type="ChEBI" id="CHEBI:57287"/>
        <dbReference type="ChEBI" id="CHEBI:57288"/>
        <dbReference type="ChEBI" id="CHEBI:78449"/>
        <dbReference type="ChEBI" id="CHEBI:78450"/>
        <dbReference type="EC" id="2.3.1.180"/>
    </reaction>
</comment>
<evidence type="ECO:0000259" key="10">
    <source>
        <dbReference type="Pfam" id="PF08541"/>
    </source>
</evidence>
<evidence type="ECO:0000256" key="6">
    <source>
        <dbReference type="ARBA" id="ARBA00023160"/>
    </source>
</evidence>
<reference evidence="12 13" key="1">
    <citation type="submission" date="2024-02" db="EMBL/GenBank/DDBJ databases">
        <title>The Genome Sequence of Enterococcus sp. DIV0159.</title>
        <authorList>
            <person name="Earl A."/>
            <person name="Manson A."/>
            <person name="Gilmore M."/>
            <person name="Sanders J."/>
            <person name="Shea T."/>
            <person name="Howe W."/>
            <person name="Livny J."/>
            <person name="Cuomo C."/>
            <person name="Neafsey D."/>
            <person name="Birren B."/>
        </authorList>
    </citation>
    <scope>NUCLEOTIDE SEQUENCE [LARGE SCALE GENOMIC DNA]</scope>
    <source>
        <strain evidence="12 13">665A</strain>
    </source>
</reference>
<evidence type="ECO:0000256" key="1">
    <source>
        <dbReference type="ARBA" id="ARBA00008642"/>
    </source>
</evidence>
<accession>A0ABV0EVZ5</accession>